<dbReference type="InParanoid" id="A0A0V0R100"/>
<organism evidence="1 2">
    <name type="scientific">Pseudocohnilembus persalinus</name>
    <name type="common">Ciliate</name>
    <dbReference type="NCBI Taxonomy" id="266149"/>
    <lineage>
        <taxon>Eukaryota</taxon>
        <taxon>Sar</taxon>
        <taxon>Alveolata</taxon>
        <taxon>Ciliophora</taxon>
        <taxon>Intramacronucleata</taxon>
        <taxon>Oligohymenophorea</taxon>
        <taxon>Scuticociliatia</taxon>
        <taxon>Philasterida</taxon>
        <taxon>Pseudocohnilembidae</taxon>
        <taxon>Pseudocohnilembus</taxon>
    </lineage>
</organism>
<proteinExistence type="predicted"/>
<dbReference type="Proteomes" id="UP000054937">
    <property type="component" value="Unassembled WGS sequence"/>
</dbReference>
<keyword evidence="2" id="KW-1185">Reference proteome</keyword>
<protein>
    <submittedName>
        <fullName evidence="1">Uncharacterized protein</fullName>
    </submittedName>
</protein>
<evidence type="ECO:0000313" key="2">
    <source>
        <dbReference type="Proteomes" id="UP000054937"/>
    </source>
</evidence>
<reference evidence="1 2" key="1">
    <citation type="journal article" date="2015" name="Sci. Rep.">
        <title>Genome of the facultative scuticociliatosis pathogen Pseudocohnilembus persalinus provides insight into its virulence through horizontal gene transfer.</title>
        <authorList>
            <person name="Xiong J."/>
            <person name="Wang G."/>
            <person name="Cheng J."/>
            <person name="Tian M."/>
            <person name="Pan X."/>
            <person name="Warren A."/>
            <person name="Jiang C."/>
            <person name="Yuan D."/>
            <person name="Miao W."/>
        </authorList>
    </citation>
    <scope>NUCLEOTIDE SEQUENCE [LARGE SCALE GENOMIC DNA]</scope>
    <source>
        <strain evidence="1">36N120E</strain>
    </source>
</reference>
<accession>A0A0V0R100</accession>
<gene>
    <name evidence="1" type="ORF">PPERSA_12356</name>
</gene>
<dbReference type="AlphaFoldDB" id="A0A0V0R100"/>
<evidence type="ECO:0000313" key="1">
    <source>
        <dbReference type="EMBL" id="KRX08201.1"/>
    </source>
</evidence>
<dbReference type="EMBL" id="LDAU01000070">
    <property type="protein sequence ID" value="KRX08201.1"/>
    <property type="molecule type" value="Genomic_DNA"/>
</dbReference>
<name>A0A0V0R100_PSEPJ</name>
<sequence length="104" mass="12519">MDNVYKVPYLIPITKIKSLYPELKEIDLIQCREVQGETQKSILKAFKRNLHTNIHYIKIQSSSILMLNTLIYKNEFLIIQQIYTIIYNLLYQMFKNFYNILNII</sequence>
<comment type="caution">
    <text evidence="1">The sequence shown here is derived from an EMBL/GenBank/DDBJ whole genome shotgun (WGS) entry which is preliminary data.</text>
</comment>